<keyword evidence="2" id="KW-1185">Reference proteome</keyword>
<accession>A0A839HDS9</accession>
<dbReference type="Proteomes" id="UP000548632">
    <property type="component" value="Unassembled WGS sequence"/>
</dbReference>
<gene>
    <name evidence="1" type="ORF">HUK38_12735</name>
</gene>
<evidence type="ECO:0000313" key="1">
    <source>
        <dbReference type="EMBL" id="MBB1127085.1"/>
    </source>
</evidence>
<dbReference type="PROSITE" id="PS51257">
    <property type="entry name" value="PROKAR_LIPOPROTEIN"/>
    <property type="match status" value="1"/>
</dbReference>
<proteinExistence type="predicted"/>
<dbReference type="RefSeq" id="WP_182584709.1">
    <property type="nucleotide sequence ID" value="NZ_JABVCQ010000035.1"/>
</dbReference>
<dbReference type="EMBL" id="JABVCQ010000035">
    <property type="protein sequence ID" value="MBB1127085.1"/>
    <property type="molecule type" value="Genomic_DNA"/>
</dbReference>
<dbReference type="AlphaFoldDB" id="A0A839HDS9"/>
<comment type="caution">
    <text evidence="1">The sequence shown here is derived from an EMBL/GenBank/DDBJ whole genome shotgun (WGS) entry which is preliminary data.</text>
</comment>
<reference evidence="1 2" key="1">
    <citation type="journal article" date="2020" name="Arch. Microbiol.">
        <title>The genome sequence of the giant phototrophic gammaproteobacterium Thiospirillum jenense gives insight into its physiological properties and phylogenetic relationships.</title>
        <authorList>
            <person name="Imhoff J.F."/>
            <person name="Meyer T.E."/>
            <person name="Kyndt J.A."/>
        </authorList>
    </citation>
    <scope>NUCLEOTIDE SEQUENCE [LARGE SCALE GENOMIC DNA]</scope>
    <source>
        <strain evidence="1 2">DSM 216</strain>
    </source>
</reference>
<name>A0A839HDS9_9GAMM</name>
<evidence type="ECO:0008006" key="3">
    <source>
        <dbReference type="Google" id="ProtNLM"/>
    </source>
</evidence>
<organism evidence="1 2">
    <name type="scientific">Thiospirillum jenense</name>
    <dbReference type="NCBI Taxonomy" id="1653858"/>
    <lineage>
        <taxon>Bacteria</taxon>
        <taxon>Pseudomonadati</taxon>
        <taxon>Pseudomonadota</taxon>
        <taxon>Gammaproteobacteria</taxon>
        <taxon>Chromatiales</taxon>
        <taxon>Chromatiaceae</taxon>
        <taxon>Thiospirillum</taxon>
    </lineage>
</organism>
<evidence type="ECO:0000313" key="2">
    <source>
        <dbReference type="Proteomes" id="UP000548632"/>
    </source>
</evidence>
<sequence>MRSLIYSTCLVLIASLFTTGCQNQSTKVDYRLLTRAVEPIDYARIQCRVVPMADHHTCLTSVIEHYEAVSEQRLTPRQITGGPFLLVFNDGTQYRGHYVSQPFIARFLVTNGNQSCYGQYNAFAGDKISTFKVNCNTGMTGTADIILDHGGRNGIGEFKMTNGKYGRIVFGHAAVADAF</sequence>
<protein>
    <recommendedName>
        <fullName evidence="3">Lipoprotein</fullName>
    </recommendedName>
</protein>